<proteinExistence type="inferred from homology"/>
<dbReference type="GO" id="GO:0016740">
    <property type="term" value="F:transferase activity"/>
    <property type="evidence" value="ECO:0007669"/>
    <property type="project" value="UniProtKB-KW"/>
</dbReference>
<dbReference type="InterPro" id="IPR023213">
    <property type="entry name" value="CAT-like_dom_sf"/>
</dbReference>
<sequence length="455" mass="50194">MATLKFSVMVGEAELISPELPTPAEFKYLSNLDIQTGLLGHIPFIHYYNSQKTSKQHDPVTVLRRALSKALVHYYPLAGRLRPGHEKGKFLMDCCAEGVVFRAADADVTLEQLKNVSGGIRPPSPYLSKFLVDDVWGGNFITNSPLLRMQVTRLRCGGFVLGYTVNHCVCDACGIFQFIRAVAEFAREPNRSGPTQQPVWSRELLRPRNPLRSSFSHPEYNMDPNPNDPAPESDFRNLTQFSIFFTRSEISALKSQINGPKTPTFDAITALLWRVRTRVLGLRSETRLFFAVDTRGRHQPLLPAGYYGVAIIIPCTIVPAKQLVSRPLSFAAGLISELKRYGSHKDYRASVVDFVEAHGPRGLSGGEGAFAVSDVSKLKFADVDFGWGPGVYGGLARAGTADIPGMVAFLVGYKREDGVDGLLALLSLPRGTVDAFKDEVRNVINGCKMRSRLES</sequence>
<dbReference type="GeneID" id="120280461"/>
<dbReference type="PANTHER" id="PTHR31147:SF66">
    <property type="entry name" value="OS05G0315700 PROTEIN"/>
    <property type="match status" value="1"/>
</dbReference>
<evidence type="ECO:0000313" key="4">
    <source>
        <dbReference type="RefSeq" id="XP_039143248.1"/>
    </source>
</evidence>
<gene>
    <name evidence="4" type="primary">LOC120280461</name>
</gene>
<dbReference type="Pfam" id="PF02458">
    <property type="entry name" value="Transferase"/>
    <property type="match status" value="1"/>
</dbReference>
<dbReference type="InterPro" id="IPR050898">
    <property type="entry name" value="Plant_acyltransferase"/>
</dbReference>
<dbReference type="Gene3D" id="3.30.559.10">
    <property type="entry name" value="Chloramphenicol acetyltransferase-like domain"/>
    <property type="match status" value="2"/>
</dbReference>
<evidence type="ECO:0000256" key="2">
    <source>
        <dbReference type="ARBA" id="ARBA00022679"/>
    </source>
</evidence>
<protein>
    <submittedName>
        <fullName evidence="4">Benzyl alcohol O-benzoyltransferase-like</fullName>
    </submittedName>
</protein>
<accession>A0AB40CVL3</accession>
<dbReference type="RefSeq" id="XP_039143248.1">
    <property type="nucleotide sequence ID" value="XM_039287314.1"/>
</dbReference>
<keyword evidence="2" id="KW-0808">Transferase</keyword>
<dbReference type="Proteomes" id="UP001515500">
    <property type="component" value="Chromosome 17"/>
</dbReference>
<organism evidence="3 4">
    <name type="scientific">Dioscorea cayennensis subsp. rotundata</name>
    <name type="common">White Guinea yam</name>
    <name type="synonym">Dioscorea rotundata</name>
    <dbReference type="NCBI Taxonomy" id="55577"/>
    <lineage>
        <taxon>Eukaryota</taxon>
        <taxon>Viridiplantae</taxon>
        <taxon>Streptophyta</taxon>
        <taxon>Embryophyta</taxon>
        <taxon>Tracheophyta</taxon>
        <taxon>Spermatophyta</taxon>
        <taxon>Magnoliopsida</taxon>
        <taxon>Liliopsida</taxon>
        <taxon>Dioscoreales</taxon>
        <taxon>Dioscoreaceae</taxon>
        <taxon>Dioscorea</taxon>
    </lineage>
</organism>
<keyword evidence="3" id="KW-1185">Reference proteome</keyword>
<reference evidence="4" key="1">
    <citation type="submission" date="2025-08" db="UniProtKB">
        <authorList>
            <consortium name="RefSeq"/>
        </authorList>
    </citation>
    <scope>IDENTIFICATION</scope>
</reference>
<evidence type="ECO:0000256" key="1">
    <source>
        <dbReference type="ARBA" id="ARBA00009861"/>
    </source>
</evidence>
<evidence type="ECO:0000313" key="3">
    <source>
        <dbReference type="Proteomes" id="UP001515500"/>
    </source>
</evidence>
<name>A0AB40CVL3_DIOCR</name>
<comment type="similarity">
    <text evidence="1">Belongs to the plant acyltransferase family.</text>
</comment>
<dbReference type="PANTHER" id="PTHR31147">
    <property type="entry name" value="ACYL TRANSFERASE 4"/>
    <property type="match status" value="1"/>
</dbReference>
<dbReference type="AlphaFoldDB" id="A0AB40CVL3"/>
<dbReference type="SUPFAM" id="SSF52777">
    <property type="entry name" value="CoA-dependent acyltransferases"/>
    <property type="match status" value="1"/>
</dbReference>